<accession>A0A509ELX7</accession>
<protein>
    <recommendedName>
        <fullName evidence="4">DUF2946 domain-containing protein</fullName>
    </recommendedName>
</protein>
<organism evidence="2 3">
    <name type="scientific">Methylobacterium symbioticum</name>
    <dbReference type="NCBI Taxonomy" id="2584084"/>
    <lineage>
        <taxon>Bacteria</taxon>
        <taxon>Pseudomonadati</taxon>
        <taxon>Pseudomonadota</taxon>
        <taxon>Alphaproteobacteria</taxon>
        <taxon>Hyphomicrobiales</taxon>
        <taxon>Methylobacteriaceae</taxon>
        <taxon>Methylobacterium</taxon>
    </lineage>
</organism>
<evidence type="ECO:0000313" key="2">
    <source>
        <dbReference type="EMBL" id="VUD74499.1"/>
    </source>
</evidence>
<sequence length="111" mass="10862">MIAVLALYALVLQAFLGGLMPLAGPGDIHCAPAEAAGQAPGAASHDKASHDHAACCVAAQAAATALPGREPAVTSARPRPAAAPVAWAATADFNPRAPPGALPHPRGPPVA</sequence>
<name>A0A509ELX7_9HYPH</name>
<dbReference type="Proteomes" id="UP000410984">
    <property type="component" value="Unassembled WGS sequence"/>
</dbReference>
<gene>
    <name evidence="2" type="ORF">MET9862_05130</name>
</gene>
<evidence type="ECO:0000256" key="1">
    <source>
        <dbReference type="SAM" id="MobiDB-lite"/>
    </source>
</evidence>
<evidence type="ECO:0008006" key="4">
    <source>
        <dbReference type="Google" id="ProtNLM"/>
    </source>
</evidence>
<proteinExistence type="predicted"/>
<feature type="compositionally biased region" description="Pro residues" evidence="1">
    <location>
        <begin position="96"/>
        <end position="111"/>
    </location>
</feature>
<reference evidence="2 3" key="1">
    <citation type="submission" date="2019-06" db="EMBL/GenBank/DDBJ databases">
        <authorList>
            <person name="Rodrigo-Torres L."/>
            <person name="Arahal R. D."/>
            <person name="Lucena T."/>
        </authorList>
    </citation>
    <scope>NUCLEOTIDE SEQUENCE [LARGE SCALE GENOMIC DNA]</scope>
    <source>
        <strain evidence="2 3">SB0023/3</strain>
    </source>
</reference>
<keyword evidence="3" id="KW-1185">Reference proteome</keyword>
<dbReference type="EMBL" id="CABFPH010000130">
    <property type="protein sequence ID" value="VUD74499.1"/>
    <property type="molecule type" value="Genomic_DNA"/>
</dbReference>
<evidence type="ECO:0000313" key="3">
    <source>
        <dbReference type="Proteomes" id="UP000410984"/>
    </source>
</evidence>
<feature type="region of interest" description="Disordered" evidence="1">
    <location>
        <begin position="87"/>
        <end position="111"/>
    </location>
</feature>
<dbReference type="AlphaFoldDB" id="A0A509ELX7"/>
<dbReference type="RefSeq" id="WP_306438913.1">
    <property type="nucleotide sequence ID" value="NZ_CABFPH010000130.1"/>
</dbReference>